<protein>
    <submittedName>
        <fullName evidence="1">Uncharacterized protein</fullName>
    </submittedName>
</protein>
<accession>A0A6C0M0R4</accession>
<organism evidence="1">
    <name type="scientific">viral metagenome</name>
    <dbReference type="NCBI Taxonomy" id="1070528"/>
    <lineage>
        <taxon>unclassified sequences</taxon>
        <taxon>metagenomes</taxon>
        <taxon>organismal metagenomes</taxon>
    </lineage>
</organism>
<evidence type="ECO:0000313" key="1">
    <source>
        <dbReference type="EMBL" id="QHU35865.1"/>
    </source>
</evidence>
<name>A0A6C0M0R4_9ZZZZ</name>
<sequence>MRDLCIKAIRDKMPDVQFHKEVEKIIHDMDVIIASL</sequence>
<proteinExistence type="predicted"/>
<reference evidence="1" key="1">
    <citation type="journal article" date="2020" name="Nature">
        <title>Giant virus diversity and host interactions through global metagenomics.</title>
        <authorList>
            <person name="Schulz F."/>
            <person name="Roux S."/>
            <person name="Paez-Espino D."/>
            <person name="Jungbluth S."/>
            <person name="Walsh D.A."/>
            <person name="Denef V.J."/>
            <person name="McMahon K.D."/>
            <person name="Konstantinidis K.T."/>
            <person name="Eloe-Fadrosh E.A."/>
            <person name="Kyrpides N.C."/>
            <person name="Woyke T."/>
        </authorList>
    </citation>
    <scope>NUCLEOTIDE SEQUENCE</scope>
    <source>
        <strain evidence="1">GVMAG-S-1035085-51</strain>
    </source>
</reference>
<dbReference type="EMBL" id="MN740613">
    <property type="protein sequence ID" value="QHU35865.1"/>
    <property type="molecule type" value="Genomic_DNA"/>
</dbReference>
<dbReference type="AlphaFoldDB" id="A0A6C0M0R4"/>